<evidence type="ECO:0008006" key="4">
    <source>
        <dbReference type="Google" id="ProtNLM"/>
    </source>
</evidence>
<evidence type="ECO:0000313" key="3">
    <source>
        <dbReference type="Proteomes" id="UP001358324"/>
    </source>
</evidence>
<organism evidence="2 3">
    <name type="scientific">Luteimonas flava</name>
    <dbReference type="NCBI Taxonomy" id="3115822"/>
    <lineage>
        <taxon>Bacteria</taxon>
        <taxon>Pseudomonadati</taxon>
        <taxon>Pseudomonadota</taxon>
        <taxon>Gammaproteobacteria</taxon>
        <taxon>Lysobacterales</taxon>
        <taxon>Lysobacteraceae</taxon>
        <taxon>Luteimonas</taxon>
    </lineage>
</organism>
<gene>
    <name evidence="2" type="ORF">V3391_13270</name>
</gene>
<comment type="caution">
    <text evidence="2">The sequence shown here is derived from an EMBL/GenBank/DDBJ whole genome shotgun (WGS) entry which is preliminary data.</text>
</comment>
<dbReference type="Proteomes" id="UP001358324">
    <property type="component" value="Unassembled WGS sequence"/>
</dbReference>
<dbReference type="RefSeq" id="WP_332078907.1">
    <property type="nucleotide sequence ID" value="NZ_JAZHBM010000003.1"/>
</dbReference>
<keyword evidence="1" id="KW-0812">Transmembrane</keyword>
<feature type="transmembrane region" description="Helical" evidence="1">
    <location>
        <begin position="42"/>
        <end position="60"/>
    </location>
</feature>
<keyword evidence="3" id="KW-1185">Reference proteome</keyword>
<evidence type="ECO:0000256" key="1">
    <source>
        <dbReference type="SAM" id="Phobius"/>
    </source>
</evidence>
<accession>A0ABU7WGT1</accession>
<evidence type="ECO:0000313" key="2">
    <source>
        <dbReference type="EMBL" id="MEF3083177.1"/>
    </source>
</evidence>
<dbReference type="EMBL" id="JAZHBM010000003">
    <property type="protein sequence ID" value="MEF3083177.1"/>
    <property type="molecule type" value="Genomic_DNA"/>
</dbReference>
<name>A0ABU7WGT1_9GAMM</name>
<reference evidence="2 3" key="1">
    <citation type="submission" date="2024-01" db="EMBL/GenBank/DDBJ databases">
        <title>Novel species of the genus Luteimonas isolated from rivers.</title>
        <authorList>
            <person name="Lu H."/>
        </authorList>
    </citation>
    <scope>NUCLEOTIDE SEQUENCE [LARGE SCALE GENOMIC DNA]</scope>
    <source>
        <strain evidence="2 3">SMYT11W</strain>
    </source>
</reference>
<proteinExistence type="predicted"/>
<keyword evidence="1" id="KW-1133">Transmembrane helix</keyword>
<sequence>MKSHSTQQHRRLRHVFAVPAVIAVAGLIGLVSALTGDGWRDGLAWLGLAAPVAAVLWARAARRS</sequence>
<feature type="transmembrane region" description="Helical" evidence="1">
    <location>
        <begin position="12"/>
        <end position="36"/>
    </location>
</feature>
<keyword evidence="1" id="KW-0472">Membrane</keyword>
<protein>
    <recommendedName>
        <fullName evidence="4">DUF4175 domain-containing protein</fullName>
    </recommendedName>
</protein>